<evidence type="ECO:0000256" key="3">
    <source>
        <dbReference type="ARBA" id="ARBA00022833"/>
    </source>
</evidence>
<dbReference type="PRINTS" id="PR00047">
    <property type="entry name" value="STROIDFINGER"/>
</dbReference>
<keyword evidence="7" id="KW-0675">Receptor</keyword>
<comment type="caution">
    <text evidence="10">The sequence shown here is derived from an EMBL/GenBank/DDBJ whole genome shotgun (WGS) entry which is preliminary data.</text>
</comment>
<dbReference type="Gene3D" id="3.30.50.10">
    <property type="entry name" value="Erythroid Transcription Factor GATA-1, subunit A"/>
    <property type="match status" value="1"/>
</dbReference>
<dbReference type="InterPro" id="IPR013088">
    <property type="entry name" value="Znf_NHR/GATA"/>
</dbReference>
<dbReference type="AlphaFoldDB" id="A0A815GP60"/>
<evidence type="ECO:0000256" key="7">
    <source>
        <dbReference type="ARBA" id="ARBA00023170"/>
    </source>
</evidence>
<keyword evidence="4" id="KW-0805">Transcription regulation</keyword>
<gene>
    <name evidence="10" type="ORF">IZO911_LOCUS36259</name>
    <name evidence="11" type="ORF">KXQ929_LOCUS18062</name>
</gene>
<dbReference type="Proteomes" id="UP000663868">
    <property type="component" value="Unassembled WGS sequence"/>
</dbReference>
<evidence type="ECO:0000256" key="4">
    <source>
        <dbReference type="ARBA" id="ARBA00023015"/>
    </source>
</evidence>
<keyword evidence="6" id="KW-0804">Transcription</keyword>
<evidence type="ECO:0000256" key="5">
    <source>
        <dbReference type="ARBA" id="ARBA00023125"/>
    </source>
</evidence>
<dbReference type="InterPro" id="IPR001628">
    <property type="entry name" value="Znf_hrmn_rcpt"/>
</dbReference>
<keyword evidence="3" id="KW-0862">Zinc</keyword>
<dbReference type="GO" id="GO:0030154">
    <property type="term" value="P:cell differentiation"/>
    <property type="evidence" value="ECO:0007669"/>
    <property type="project" value="TreeGrafter"/>
</dbReference>
<feature type="domain" description="Nuclear receptor" evidence="9">
    <location>
        <begin position="17"/>
        <end position="93"/>
    </location>
</feature>
<organism evidence="10 12">
    <name type="scientific">Adineta steineri</name>
    <dbReference type="NCBI Taxonomy" id="433720"/>
    <lineage>
        <taxon>Eukaryota</taxon>
        <taxon>Metazoa</taxon>
        <taxon>Spiralia</taxon>
        <taxon>Gnathifera</taxon>
        <taxon>Rotifera</taxon>
        <taxon>Eurotatoria</taxon>
        <taxon>Bdelloidea</taxon>
        <taxon>Adinetida</taxon>
        <taxon>Adinetidae</taxon>
        <taxon>Adineta</taxon>
    </lineage>
</organism>
<name>A0A815GP60_9BILA</name>
<evidence type="ECO:0000256" key="1">
    <source>
        <dbReference type="ARBA" id="ARBA00022723"/>
    </source>
</evidence>
<accession>A0A815GP60</accession>
<evidence type="ECO:0000259" key="9">
    <source>
        <dbReference type="PROSITE" id="PS51030"/>
    </source>
</evidence>
<dbReference type="Pfam" id="PF00105">
    <property type="entry name" value="zf-C4"/>
    <property type="match status" value="1"/>
</dbReference>
<evidence type="ECO:0000313" key="10">
    <source>
        <dbReference type="EMBL" id="CAF1341538.1"/>
    </source>
</evidence>
<keyword evidence="5" id="KW-0238">DNA-binding</keyword>
<dbReference type="EMBL" id="CAJOBB010001159">
    <property type="protein sequence ID" value="CAF3818171.1"/>
    <property type="molecule type" value="Genomic_DNA"/>
</dbReference>
<dbReference type="GO" id="GO:0000978">
    <property type="term" value="F:RNA polymerase II cis-regulatory region sequence-specific DNA binding"/>
    <property type="evidence" value="ECO:0007669"/>
    <property type="project" value="TreeGrafter"/>
</dbReference>
<evidence type="ECO:0000256" key="8">
    <source>
        <dbReference type="ARBA" id="ARBA00023242"/>
    </source>
</evidence>
<dbReference type="PANTHER" id="PTHR24082:SF283">
    <property type="entry name" value="NUCLEAR HORMONE RECEPTOR HR96"/>
    <property type="match status" value="1"/>
</dbReference>
<keyword evidence="2" id="KW-0863">Zinc-finger</keyword>
<dbReference type="GO" id="GO:0008270">
    <property type="term" value="F:zinc ion binding"/>
    <property type="evidence" value="ECO:0007669"/>
    <property type="project" value="UniProtKB-KW"/>
</dbReference>
<evidence type="ECO:0000256" key="2">
    <source>
        <dbReference type="ARBA" id="ARBA00022771"/>
    </source>
</evidence>
<dbReference type="SMART" id="SM00399">
    <property type="entry name" value="ZnF_C4"/>
    <property type="match status" value="1"/>
</dbReference>
<evidence type="ECO:0000313" key="11">
    <source>
        <dbReference type="EMBL" id="CAF3818171.1"/>
    </source>
</evidence>
<dbReference type="PROSITE" id="PS51030">
    <property type="entry name" value="NUCLEAR_REC_DBD_2"/>
    <property type="match status" value="1"/>
</dbReference>
<protein>
    <recommendedName>
        <fullName evidence="9">Nuclear receptor domain-containing protein</fullName>
    </recommendedName>
</protein>
<dbReference type="InterPro" id="IPR050234">
    <property type="entry name" value="Nuclear_hormone_rcpt_NR1"/>
</dbReference>
<dbReference type="GO" id="GO:0045944">
    <property type="term" value="P:positive regulation of transcription by RNA polymerase II"/>
    <property type="evidence" value="ECO:0007669"/>
    <property type="project" value="TreeGrafter"/>
</dbReference>
<keyword evidence="8" id="KW-0539">Nucleus</keyword>
<proteinExistence type="predicted"/>
<evidence type="ECO:0000313" key="12">
    <source>
        <dbReference type="Proteomes" id="UP000663860"/>
    </source>
</evidence>
<sequence>MSYNEPRSSEQQVNTAAVECKICGASAKYSYFGIISCQPCKMFFKRNAEQGQNTLQCNYNKNCEINLNNRHVCSYCRLQKCLTSGMETEKIRRSLSNKRKRKREKDVNEDLAERNSMALVRLNESKQFPTLNLLRSDQSTLTADQWNLLSNLTHCYNENGRTTVGQHYMQTQNSLPIKLRFKAAALIQFIQTSLDDIDMLYNKNQDFLSLSANDRSVLLHMTLKHTASLSANYMYHQVGLSDCIGYLNTLASITNVDLIPIAKRVAERVKLDTVVMKLFLATLCFSTINITVYSNSPPLIFSNIKQILDTQNKYIEITWRYILYKYDHEQAVKCFSDLIRCILAIHAAMIQVENIQWFESHIDTIIKQTEKIIIVED</sequence>
<dbReference type="PANTHER" id="PTHR24082">
    <property type="entry name" value="NUCLEAR HORMONE RECEPTOR"/>
    <property type="match status" value="1"/>
</dbReference>
<dbReference type="EMBL" id="CAJNOE010000827">
    <property type="protein sequence ID" value="CAF1341538.1"/>
    <property type="molecule type" value="Genomic_DNA"/>
</dbReference>
<dbReference type="PROSITE" id="PS00031">
    <property type="entry name" value="NUCLEAR_REC_DBD_1"/>
    <property type="match status" value="1"/>
</dbReference>
<reference evidence="10" key="1">
    <citation type="submission" date="2021-02" db="EMBL/GenBank/DDBJ databases">
        <authorList>
            <person name="Nowell W R."/>
        </authorList>
    </citation>
    <scope>NUCLEOTIDE SEQUENCE</scope>
</reference>
<dbReference type="GO" id="GO:0000122">
    <property type="term" value="P:negative regulation of transcription by RNA polymerase II"/>
    <property type="evidence" value="ECO:0007669"/>
    <property type="project" value="TreeGrafter"/>
</dbReference>
<evidence type="ECO:0000256" key="6">
    <source>
        <dbReference type="ARBA" id="ARBA00023163"/>
    </source>
</evidence>
<dbReference type="SUPFAM" id="SSF57716">
    <property type="entry name" value="Glucocorticoid receptor-like (DNA-binding domain)"/>
    <property type="match status" value="1"/>
</dbReference>
<dbReference type="GO" id="GO:0004879">
    <property type="term" value="F:nuclear receptor activity"/>
    <property type="evidence" value="ECO:0007669"/>
    <property type="project" value="TreeGrafter"/>
</dbReference>
<dbReference type="Proteomes" id="UP000663860">
    <property type="component" value="Unassembled WGS sequence"/>
</dbReference>
<keyword evidence="1" id="KW-0479">Metal-binding</keyword>